<gene>
    <name evidence="1" type="ORF">F2Q68_00014340</name>
</gene>
<reference evidence="1" key="1">
    <citation type="submission" date="2019-12" db="EMBL/GenBank/DDBJ databases">
        <title>Genome sequencing and annotation of Brassica cretica.</title>
        <authorList>
            <person name="Studholme D.J."/>
            <person name="Sarris P.F."/>
        </authorList>
    </citation>
    <scope>NUCLEOTIDE SEQUENCE</scope>
    <source>
        <strain evidence="1">PFS-001/15</strain>
        <tissue evidence="1">Leaf</tissue>
    </source>
</reference>
<dbReference type="AlphaFoldDB" id="A0A8S9HJE3"/>
<accession>A0A8S9HJE3</accession>
<name>A0A8S9HJE3_BRACR</name>
<dbReference type="EMBL" id="QGKW02001940">
    <property type="protein sequence ID" value="KAF2557250.1"/>
    <property type="molecule type" value="Genomic_DNA"/>
</dbReference>
<organism evidence="1 2">
    <name type="scientific">Brassica cretica</name>
    <name type="common">Mustard</name>
    <dbReference type="NCBI Taxonomy" id="69181"/>
    <lineage>
        <taxon>Eukaryota</taxon>
        <taxon>Viridiplantae</taxon>
        <taxon>Streptophyta</taxon>
        <taxon>Embryophyta</taxon>
        <taxon>Tracheophyta</taxon>
        <taxon>Spermatophyta</taxon>
        <taxon>Magnoliopsida</taxon>
        <taxon>eudicotyledons</taxon>
        <taxon>Gunneridae</taxon>
        <taxon>Pentapetalae</taxon>
        <taxon>rosids</taxon>
        <taxon>malvids</taxon>
        <taxon>Brassicales</taxon>
        <taxon>Brassicaceae</taxon>
        <taxon>Brassiceae</taxon>
        <taxon>Brassica</taxon>
    </lineage>
</organism>
<comment type="caution">
    <text evidence="1">The sequence shown here is derived from an EMBL/GenBank/DDBJ whole genome shotgun (WGS) entry which is preliminary data.</text>
</comment>
<protein>
    <submittedName>
        <fullName evidence="1">Uncharacterized protein</fullName>
    </submittedName>
</protein>
<dbReference type="Proteomes" id="UP000712281">
    <property type="component" value="Unassembled WGS sequence"/>
</dbReference>
<sequence>MYPDVFAGGYGLGYGPEAFMAWADSLDSFIAQNQVSSLESLSLAVSLLRGESRAWWWVEEEARWCEEEQIHTWDELKIIMSFKYVPGFQWEEEELDFDFYLEEIAQPDSLPEDSFPMIAAEHEGETQELCLHVPDQTNQEDKVLGESSTTPELAHALIDQGGSFQSLSSGLLTCPITDQNQLRSTKQKLAVVKKMPKLENEYGDHYTRPPDPMQHENQVIMSIGQGVLREIIDILLGSHKELVRPPDQSARFLLSIDRAGQTDRAVYRLDPHSSGLELQHNSRPDGQIKRTEARLFHPVHHAKSIGQVRSEVGRVEFKSNHGLSLLSRLGRTGDRSDELIRHFD</sequence>
<proteinExistence type="predicted"/>
<evidence type="ECO:0000313" key="2">
    <source>
        <dbReference type="Proteomes" id="UP000712281"/>
    </source>
</evidence>
<evidence type="ECO:0000313" key="1">
    <source>
        <dbReference type="EMBL" id="KAF2557250.1"/>
    </source>
</evidence>